<keyword evidence="3" id="KW-1185">Reference proteome</keyword>
<dbReference type="PANTHER" id="PTHR32305">
    <property type="match status" value="1"/>
</dbReference>
<reference evidence="2 3" key="1">
    <citation type="journal article" date="2007" name="Science">
        <title>Sea anemone genome reveals ancestral eumetazoan gene repertoire and genomic organization.</title>
        <authorList>
            <person name="Putnam N.H."/>
            <person name="Srivastava M."/>
            <person name="Hellsten U."/>
            <person name="Dirks B."/>
            <person name="Chapman J."/>
            <person name="Salamov A."/>
            <person name="Terry A."/>
            <person name="Shapiro H."/>
            <person name="Lindquist E."/>
            <person name="Kapitonov V.V."/>
            <person name="Jurka J."/>
            <person name="Genikhovich G."/>
            <person name="Grigoriev I.V."/>
            <person name="Lucas S.M."/>
            <person name="Steele R.E."/>
            <person name="Finnerty J.R."/>
            <person name="Technau U."/>
            <person name="Martindale M.Q."/>
            <person name="Rokhsar D.S."/>
        </authorList>
    </citation>
    <scope>NUCLEOTIDE SEQUENCE [LARGE SCALE GENOMIC DNA]</scope>
    <source>
        <strain evidence="3">CH2 X CH6</strain>
    </source>
</reference>
<dbReference type="Proteomes" id="UP000001593">
    <property type="component" value="Unassembled WGS sequence"/>
</dbReference>
<dbReference type="EMBL" id="DS472919">
    <property type="protein sequence ID" value="EDO27590.1"/>
    <property type="molecule type" value="Genomic_DNA"/>
</dbReference>
<dbReference type="InParanoid" id="A7T8U4"/>
<gene>
    <name evidence="2" type="ORF">NEMVEDRAFT_v1g223930</name>
</gene>
<evidence type="ECO:0000256" key="1">
    <source>
        <dbReference type="SAM" id="MobiDB-lite"/>
    </source>
</evidence>
<organism evidence="2 3">
    <name type="scientific">Nematostella vectensis</name>
    <name type="common">Starlet sea anemone</name>
    <dbReference type="NCBI Taxonomy" id="45351"/>
    <lineage>
        <taxon>Eukaryota</taxon>
        <taxon>Metazoa</taxon>
        <taxon>Cnidaria</taxon>
        <taxon>Anthozoa</taxon>
        <taxon>Hexacorallia</taxon>
        <taxon>Actiniaria</taxon>
        <taxon>Edwardsiidae</taxon>
        <taxon>Nematostella</taxon>
    </lineage>
</organism>
<evidence type="ECO:0000313" key="3">
    <source>
        <dbReference type="Proteomes" id="UP000001593"/>
    </source>
</evidence>
<dbReference type="HOGENOM" id="CLU_1002214_0_0_1"/>
<dbReference type="AlphaFoldDB" id="A7T8U4"/>
<evidence type="ECO:0000313" key="2">
    <source>
        <dbReference type="EMBL" id="EDO27590.1"/>
    </source>
</evidence>
<dbReference type="eggNOG" id="ENOG502SGPU">
    <property type="taxonomic scope" value="Eukaryota"/>
</dbReference>
<dbReference type="STRING" id="45351.A7T8U4"/>
<feature type="compositionally biased region" description="Low complexity" evidence="1">
    <location>
        <begin position="207"/>
        <end position="232"/>
    </location>
</feature>
<dbReference type="InterPro" id="IPR050708">
    <property type="entry name" value="T6SS_VgrG/RHS"/>
</dbReference>
<name>A7T8U4_NEMVE</name>
<evidence type="ECO:0008006" key="4">
    <source>
        <dbReference type="Google" id="ProtNLM"/>
    </source>
</evidence>
<accession>A7T8U4</accession>
<dbReference type="Gene3D" id="2.180.10.10">
    <property type="entry name" value="RHS repeat-associated core"/>
    <property type="match status" value="1"/>
</dbReference>
<feature type="region of interest" description="Disordered" evidence="1">
    <location>
        <begin position="203"/>
        <end position="240"/>
    </location>
</feature>
<dbReference type="NCBIfam" id="TIGR03696">
    <property type="entry name" value="Rhs_assc_core"/>
    <property type="match status" value="1"/>
</dbReference>
<proteinExistence type="predicted"/>
<protein>
    <recommendedName>
        <fullName evidence="4">RHS repeat-associated core domain-containing protein</fullName>
    </recommendedName>
</protein>
<dbReference type="PANTHER" id="PTHR32305:SF15">
    <property type="entry name" value="PROTEIN RHSA-RELATED"/>
    <property type="match status" value="1"/>
</dbReference>
<dbReference type="InterPro" id="IPR022385">
    <property type="entry name" value="Rhs_assc_core"/>
</dbReference>
<sequence length="278" mass="30963">MSPTNEIVEENNYYPFGLKHKGYNNWYNLANANALAQQYKYNGKELQTELGLNFYDYGARNYDAALGRWVNIDPLAEKFNNISPYVYSNNSPIFFVDKDGMEPEPPSQVIPDNSVIQLKGVNSSMLTQELIKTAAAMGEQPVTDFKANNTSDLNGHRDGKNGLSTYIQNRLSGTTGVEDFMAEFDDWANDDEVLINVTPELTSVDDSLGTESGSTSENSYNSSSSSSEVSTSFGAKGEGKLTKVTKPYQSRIKAEYKSSISRVIFVNPKQQKRYDTLH</sequence>